<sequence length="1448" mass="154293">MNKNPFVPTPSYTAPQPPLPPGPPPPQPAQPDYSGWWASAAAQQPHVQQPGAAQYTPQWTPPQPARPAHDQSALYANYGYGNQPGNWQRQQQQQYQPQQHYATPAAPQPPQAQPGYNPYQPTAGYPQPYVPQPAVAPPPQPMGQAVYPPQTPQQPFFNPHLPQGQPQQPRMHHGSQHQPPAKRQRFDGPNANRQNAPPPPPQFQAPPPPPGGGSFTGPTGSRNAPPSGPSQMGSGGRVGGPGGRAGAQGGRGRGGSFTANRGGGANRGRGTGSTFLGGAGNANRGGGPGGQQGSLRGHGSRNNFGGPNTRRGGGSSFNAGGYHRGSSFRNRDHSTANRTGPRHDGSGGAGGTSCNKDAALSPSFSNVGKKDESRRTLTDFKIVGLSIPELDWSWGDVPTAVPSPPTVEVKQEVTDSEGSLVVKQENADDKSSLQADATGEGNDGSTTEIKPDISAQTATSEETPASDIKSSPETQGQAASSRYPSDLNGANPPPSRLRIYFHTPVTADDSRPIPHNPSPLFEESRKGKRKKLDDDDGDLEEGRAPPPPPQMSGLNDDRSSIAASVAPSVAETASEGDWLMAAIVEGEEDAEGVVDTAHEEVGADGAGQGGEVKADAHHEELDDLDAEGEVETLMDGDNLDDDVDMAGGEMLTTEASAPETQSLNAPAVSNGAPAPENDAPAPDIPSEPVASSDGPVNDSPGAVVDDKQQELDPSQLSAMAELPAPSEPQSQAPAPVESANDVANNPDSVDTQVQDTPLPVNGTTKTLEAASADPTLLIVETQETTQIDTDAQTTANVDQTLKDAPQSQGQGQEDAPQPQEPVPDAPKSPSPKHPEDIDAAPPTKQEPSGPASPSANRLAVSYAGGNRRFVINAEIVSSFQLFRQEGRIEVNLDLSKDSGYDGLKGLLVETLSEESKTYVTIPGVLDSATESDDSVPPFFKLPLPASIQLLVHLDTSRPLSDPKWAKTGDVQEWLKSMFGRMFWVAGDAAEGWEKKIHVVDPDPPPTIWTFLDGWATHSPVGAVTERQRFLKTHMTETDNILEILLRLVRGERATPFSHNTPQISVPSLSGPLLSALTPGSAHGAQQTHVSLAVLAIFRLTVEYAKKALGDEKGKTEAEEKVGDIIRCLPSHLIYKSLDGMFKEWKMEKKGLRGRSTRHLELQQRPTMFRNTYDSDNTVFSPQGRLHQVEYALEAVKQGSAAVGLRSKTHSVLLALKRSTGELASYQQKMFRIDDHVGIAIAGLTSDARVLSNFMRQQAMSSRMIFNRPIPVNRLVSAIADKAQVNTQEYGRRPYGVGFLVIGQDSTGPHLYEFSPSGNSYEYYAMSIGARSQSAKTYLEKHYESFADCSLEDLVRHGLHALRETLQQDKELTINNTEIGICGPASEFETNVPPSGPFRILENDKVEPFLKTIVPKEELAAPAAAPAPAAPAATAAPGTSADEDVQMQE</sequence>
<accession>D6RMG5</accession>
<dbReference type="OMA" id="RIYFHTP"/>
<dbReference type="VEuPathDB" id="FungiDB:CC1G_14591"/>
<evidence type="ECO:0000256" key="7">
    <source>
        <dbReference type="SAM" id="MobiDB-lite"/>
    </source>
</evidence>
<dbReference type="GO" id="GO:0006511">
    <property type="term" value="P:ubiquitin-dependent protein catabolic process"/>
    <property type="evidence" value="ECO:0007669"/>
    <property type="project" value="InterPro"/>
</dbReference>
<dbReference type="STRING" id="240176.D6RMG5"/>
<dbReference type="InterPro" id="IPR001353">
    <property type="entry name" value="Proteasome_sua/b"/>
</dbReference>
<dbReference type="GO" id="GO:0005737">
    <property type="term" value="C:cytoplasm"/>
    <property type="evidence" value="ECO:0007669"/>
    <property type="project" value="UniProtKB-SubCell"/>
</dbReference>
<feature type="compositionally biased region" description="Pro residues" evidence="7">
    <location>
        <begin position="818"/>
        <end position="831"/>
    </location>
</feature>
<dbReference type="SMART" id="SM00948">
    <property type="entry name" value="Proteasome_A_N"/>
    <property type="match status" value="1"/>
</dbReference>
<feature type="compositionally biased region" description="Low complexity" evidence="7">
    <location>
        <begin position="81"/>
        <end position="105"/>
    </location>
</feature>
<evidence type="ECO:0000256" key="5">
    <source>
        <dbReference type="ARBA" id="ARBA00023242"/>
    </source>
</evidence>
<evidence type="ECO:0000313" key="9">
    <source>
        <dbReference type="EMBL" id="EFI27666.1"/>
    </source>
</evidence>
<feature type="compositionally biased region" description="Pro residues" evidence="7">
    <location>
        <begin position="128"/>
        <end position="141"/>
    </location>
</feature>
<feature type="compositionally biased region" description="Low complexity" evidence="7">
    <location>
        <begin position="723"/>
        <end position="735"/>
    </location>
</feature>
<protein>
    <submittedName>
        <fullName evidence="9">Proteasome subunit alpha type 1</fullName>
    </submittedName>
</protein>
<dbReference type="HOGENOM" id="CLU_004702_0_0_1"/>
<dbReference type="eggNOG" id="KOG0863">
    <property type="taxonomic scope" value="Eukaryota"/>
</dbReference>
<feature type="compositionally biased region" description="Low complexity" evidence="7">
    <location>
        <begin position="560"/>
        <end position="570"/>
    </location>
</feature>
<dbReference type="GeneID" id="9379216"/>
<feature type="compositionally biased region" description="Basic and acidic residues" evidence="7">
    <location>
        <begin position="329"/>
        <end position="345"/>
    </location>
</feature>
<dbReference type="InterPro" id="IPR000426">
    <property type="entry name" value="Proteasome_asu_N"/>
</dbReference>
<name>D6RMG5_COPC7</name>
<comment type="subcellular location">
    <subcellularLocation>
        <location evidence="2">Cytoplasm</location>
    </subcellularLocation>
    <subcellularLocation>
        <location evidence="1">Nucleus</location>
    </subcellularLocation>
</comment>
<dbReference type="RefSeq" id="XP_002911160.1">
    <property type="nucleotide sequence ID" value="XM_002911114.1"/>
</dbReference>
<keyword evidence="4 6" id="KW-0647">Proteasome</keyword>
<organism evidence="9 10">
    <name type="scientific">Coprinopsis cinerea (strain Okayama-7 / 130 / ATCC MYA-4618 / FGSC 9003)</name>
    <name type="common">Inky cap fungus</name>
    <name type="synonym">Hormographiella aspergillata</name>
    <dbReference type="NCBI Taxonomy" id="240176"/>
    <lineage>
        <taxon>Eukaryota</taxon>
        <taxon>Fungi</taxon>
        <taxon>Dikarya</taxon>
        <taxon>Basidiomycota</taxon>
        <taxon>Agaricomycotina</taxon>
        <taxon>Agaricomycetes</taxon>
        <taxon>Agaricomycetidae</taxon>
        <taxon>Agaricales</taxon>
        <taxon>Agaricineae</taxon>
        <taxon>Psathyrellaceae</taxon>
        <taxon>Coprinopsis</taxon>
    </lineage>
</organism>
<dbReference type="Proteomes" id="UP000001861">
    <property type="component" value="Unassembled WGS sequence"/>
</dbReference>
<feature type="region of interest" description="Disordered" evidence="7">
    <location>
        <begin position="1"/>
        <end position="374"/>
    </location>
</feature>
<keyword evidence="5" id="KW-0539">Nucleus</keyword>
<evidence type="ECO:0000256" key="2">
    <source>
        <dbReference type="ARBA" id="ARBA00004496"/>
    </source>
</evidence>
<feature type="compositionally biased region" description="Polar residues" evidence="7">
    <location>
        <begin position="741"/>
        <end position="766"/>
    </location>
</feature>
<feature type="compositionally biased region" description="Polar residues" evidence="7">
    <location>
        <begin position="653"/>
        <end position="664"/>
    </location>
</feature>
<evidence type="ECO:0000259" key="8">
    <source>
        <dbReference type="PROSITE" id="PS00388"/>
    </source>
</evidence>
<dbReference type="InParanoid" id="D6RMG5"/>
<feature type="compositionally biased region" description="Low complexity" evidence="7">
    <location>
        <begin position="113"/>
        <end position="127"/>
    </location>
</feature>
<evidence type="ECO:0000256" key="3">
    <source>
        <dbReference type="ARBA" id="ARBA00022490"/>
    </source>
</evidence>
<feature type="compositionally biased region" description="Low complexity" evidence="7">
    <location>
        <begin position="1419"/>
        <end position="1436"/>
    </location>
</feature>
<feature type="compositionally biased region" description="Pro residues" evidence="7">
    <location>
        <begin position="15"/>
        <end position="29"/>
    </location>
</feature>
<dbReference type="Pfam" id="PF00227">
    <property type="entry name" value="Proteasome"/>
    <property type="match status" value="1"/>
</dbReference>
<feature type="domain" description="Proteasome alpha-type subunits" evidence="8">
    <location>
        <begin position="1172"/>
        <end position="1194"/>
    </location>
</feature>
<keyword evidence="10" id="KW-1185">Reference proteome</keyword>
<feature type="region of interest" description="Disordered" evidence="7">
    <location>
        <begin position="391"/>
        <end position="573"/>
    </location>
</feature>
<dbReference type="GO" id="GO:0005634">
    <property type="term" value="C:nucleus"/>
    <property type="evidence" value="ECO:0007669"/>
    <property type="project" value="UniProtKB-SubCell"/>
</dbReference>
<dbReference type="SUPFAM" id="SSF56235">
    <property type="entry name" value="N-terminal nucleophile aminohydrolases (Ntn hydrolases)"/>
    <property type="match status" value="1"/>
</dbReference>
<proteinExistence type="inferred from homology"/>
<dbReference type="OrthoDB" id="431557at2759"/>
<dbReference type="InterPro" id="IPR029055">
    <property type="entry name" value="Ntn_hydrolases_N"/>
</dbReference>
<feature type="compositionally biased region" description="Basic residues" evidence="7">
    <location>
        <begin position="170"/>
        <end position="183"/>
    </location>
</feature>
<feature type="region of interest" description="Disordered" evidence="7">
    <location>
        <begin position="803"/>
        <end position="857"/>
    </location>
</feature>
<dbReference type="CDD" id="cd03749">
    <property type="entry name" value="proteasome_alpha_type_1"/>
    <property type="match status" value="1"/>
</dbReference>
<dbReference type="PANTHER" id="PTHR11599">
    <property type="entry name" value="PROTEASOME SUBUNIT ALPHA/BETA"/>
    <property type="match status" value="1"/>
</dbReference>
<dbReference type="Pfam" id="PF10584">
    <property type="entry name" value="Proteasome_A_N"/>
    <property type="match status" value="1"/>
</dbReference>
<gene>
    <name evidence="9" type="ORF">CC1G_14591</name>
</gene>
<evidence type="ECO:0000256" key="1">
    <source>
        <dbReference type="ARBA" id="ARBA00004123"/>
    </source>
</evidence>
<evidence type="ECO:0000256" key="4">
    <source>
        <dbReference type="ARBA" id="ARBA00022942"/>
    </source>
</evidence>
<dbReference type="PROSITE" id="PS00388">
    <property type="entry name" value="PROTEASOME_ALPHA_1"/>
    <property type="match status" value="1"/>
</dbReference>
<dbReference type="KEGG" id="cci:CC1G_14591"/>
<dbReference type="PROSITE" id="PS51475">
    <property type="entry name" value="PROTEASOME_ALPHA_2"/>
    <property type="match status" value="1"/>
</dbReference>
<comment type="caution">
    <text evidence="9">The sequence shown here is derived from an EMBL/GenBank/DDBJ whole genome shotgun (WGS) entry which is preliminary data.</text>
</comment>
<dbReference type="GO" id="GO:0019773">
    <property type="term" value="C:proteasome core complex, alpha-subunit complex"/>
    <property type="evidence" value="ECO:0007669"/>
    <property type="project" value="UniProtKB-UniRule"/>
</dbReference>
<feature type="compositionally biased region" description="Pro residues" evidence="7">
    <location>
        <begin position="196"/>
        <end position="211"/>
    </location>
</feature>
<feature type="compositionally biased region" description="Gly residues" evidence="7">
    <location>
        <begin position="233"/>
        <end position="292"/>
    </location>
</feature>
<feature type="region of interest" description="Disordered" evidence="7">
    <location>
        <begin position="634"/>
        <end position="775"/>
    </location>
</feature>
<dbReference type="Gene3D" id="3.60.20.10">
    <property type="entry name" value="Glutamine Phosphoribosylpyrophosphate, subunit 1, domain 1"/>
    <property type="match status" value="1"/>
</dbReference>
<feature type="compositionally biased region" description="Acidic residues" evidence="7">
    <location>
        <begin position="634"/>
        <end position="644"/>
    </location>
</feature>
<keyword evidence="3" id="KW-0963">Cytoplasm</keyword>
<feature type="compositionally biased region" description="Low complexity" evidence="7">
    <location>
        <begin position="672"/>
        <end position="681"/>
    </location>
</feature>
<dbReference type="EMBL" id="AACS02000005">
    <property type="protein sequence ID" value="EFI27666.1"/>
    <property type="molecule type" value="Genomic_DNA"/>
</dbReference>
<dbReference type="InterPro" id="IPR035144">
    <property type="entry name" value="Proteasome_alpha1"/>
</dbReference>
<evidence type="ECO:0000256" key="6">
    <source>
        <dbReference type="PROSITE-ProRule" id="PRU00808"/>
    </source>
</evidence>
<feature type="region of interest" description="Disordered" evidence="7">
    <location>
        <begin position="1419"/>
        <end position="1448"/>
    </location>
</feature>
<dbReference type="InterPro" id="IPR023332">
    <property type="entry name" value="Proteasome_alpha-type"/>
</dbReference>
<dbReference type="MEROPS" id="T01.976"/>
<evidence type="ECO:0000313" key="10">
    <source>
        <dbReference type="Proteomes" id="UP000001861"/>
    </source>
</evidence>
<feature type="compositionally biased region" description="Polar residues" evidence="7">
    <location>
        <begin position="443"/>
        <end position="483"/>
    </location>
</feature>
<dbReference type="InterPro" id="IPR050115">
    <property type="entry name" value="Proteasome_alpha"/>
</dbReference>
<dbReference type="FunFam" id="3.60.20.10:FF:000016">
    <property type="entry name" value="Proteasome subunit alpha type-6"/>
    <property type="match status" value="1"/>
</dbReference>
<reference evidence="9 10" key="1">
    <citation type="journal article" date="2010" name="Proc. Natl. Acad. Sci. U.S.A.">
        <title>Insights into evolution of multicellular fungi from the assembled chromosomes of the mushroom Coprinopsis cinerea (Coprinus cinereus).</title>
        <authorList>
            <person name="Stajich J.E."/>
            <person name="Wilke S.K."/>
            <person name="Ahren D."/>
            <person name="Au C.H."/>
            <person name="Birren B.W."/>
            <person name="Borodovsky M."/>
            <person name="Burns C."/>
            <person name="Canback B."/>
            <person name="Casselton L.A."/>
            <person name="Cheng C.K."/>
            <person name="Deng J."/>
            <person name="Dietrich F.S."/>
            <person name="Fargo D.C."/>
            <person name="Farman M.L."/>
            <person name="Gathman A.C."/>
            <person name="Goldberg J."/>
            <person name="Guigo R."/>
            <person name="Hoegger P.J."/>
            <person name="Hooker J.B."/>
            <person name="Huggins A."/>
            <person name="James T.Y."/>
            <person name="Kamada T."/>
            <person name="Kilaru S."/>
            <person name="Kodira C."/>
            <person name="Kues U."/>
            <person name="Kupfer D."/>
            <person name="Kwan H.S."/>
            <person name="Lomsadze A."/>
            <person name="Li W."/>
            <person name="Lilly W.W."/>
            <person name="Ma L.J."/>
            <person name="Mackey A.J."/>
            <person name="Manning G."/>
            <person name="Martin F."/>
            <person name="Muraguchi H."/>
            <person name="Natvig D.O."/>
            <person name="Palmerini H."/>
            <person name="Ramesh M.A."/>
            <person name="Rehmeyer C.J."/>
            <person name="Roe B.A."/>
            <person name="Shenoy N."/>
            <person name="Stanke M."/>
            <person name="Ter-Hovhannisyan V."/>
            <person name="Tunlid A."/>
            <person name="Velagapudi R."/>
            <person name="Vision T.J."/>
            <person name="Zeng Q."/>
            <person name="Zolan M.E."/>
            <person name="Pukkila P.J."/>
        </authorList>
    </citation>
    <scope>NUCLEOTIDE SEQUENCE [LARGE SCALE GENOMIC DNA]</scope>
    <source>
        <strain evidence="10">Okayama-7 / 130 / ATCC MYA-4618 / FGSC 9003</strain>
    </source>
</reference>
<comment type="similarity">
    <text evidence="6">Belongs to the peptidase T1A family.</text>
</comment>